<accession>A0ACC1IBH3</accession>
<evidence type="ECO:0000313" key="1">
    <source>
        <dbReference type="EMBL" id="KAJ1891801.1"/>
    </source>
</evidence>
<sequence>YTVRVHEGDFHMAQYAFDVEVEVEEVSRQGAGPLANVQARNRELAQIDAQLAQKMQEIHNARTKRDFLRNFSEDPVAFIHRWIDNQTKDLEVILGDRRHGLEAALSAIMAADSSSNEMTDERRQAMEHEASKWLKESALYDEPWADEAVFHYLSAKTQERMQQLLQQQQQQHQQQLLQQQQQQQQQMQMQMPQQQQQQQQQLHHQQMPNGQMQNGA</sequence>
<organism evidence="1 2">
    <name type="scientific">Kickxella alabastrina</name>
    <dbReference type="NCBI Taxonomy" id="61397"/>
    <lineage>
        <taxon>Eukaryota</taxon>
        <taxon>Fungi</taxon>
        <taxon>Fungi incertae sedis</taxon>
        <taxon>Zoopagomycota</taxon>
        <taxon>Kickxellomycotina</taxon>
        <taxon>Kickxellomycetes</taxon>
        <taxon>Kickxellales</taxon>
        <taxon>Kickxellaceae</taxon>
        <taxon>Kickxella</taxon>
    </lineage>
</organism>
<keyword evidence="2" id="KW-1185">Reference proteome</keyword>
<evidence type="ECO:0000313" key="2">
    <source>
        <dbReference type="Proteomes" id="UP001150581"/>
    </source>
</evidence>
<feature type="non-terminal residue" evidence="1">
    <location>
        <position position="1"/>
    </location>
</feature>
<reference evidence="1" key="1">
    <citation type="submission" date="2022-07" db="EMBL/GenBank/DDBJ databases">
        <title>Phylogenomic reconstructions and comparative analyses of Kickxellomycotina fungi.</title>
        <authorList>
            <person name="Reynolds N.K."/>
            <person name="Stajich J.E."/>
            <person name="Barry K."/>
            <person name="Grigoriev I.V."/>
            <person name="Crous P."/>
            <person name="Smith M.E."/>
        </authorList>
    </citation>
    <scope>NUCLEOTIDE SEQUENCE</scope>
    <source>
        <strain evidence="1">Benny 63K</strain>
    </source>
</reference>
<proteinExistence type="predicted"/>
<comment type="caution">
    <text evidence="1">The sequence shown here is derived from an EMBL/GenBank/DDBJ whole genome shotgun (WGS) entry which is preliminary data.</text>
</comment>
<protein>
    <submittedName>
        <fullName evidence="1">SWI/SNF and RSC complex subunit Ssr3</fullName>
        <ecNumber evidence="1">2.7.11.1</ecNumber>
    </submittedName>
</protein>
<dbReference type="Proteomes" id="UP001150581">
    <property type="component" value="Unassembled WGS sequence"/>
</dbReference>
<dbReference type="EMBL" id="JANBPG010001099">
    <property type="protein sequence ID" value="KAJ1891801.1"/>
    <property type="molecule type" value="Genomic_DNA"/>
</dbReference>
<dbReference type="EC" id="2.7.11.1" evidence="1"/>
<name>A0ACC1IBH3_9FUNG</name>
<gene>
    <name evidence="1" type="primary">ssr3_1</name>
    <name evidence="1" type="ORF">LPJ66_006716</name>
</gene>
<keyword evidence="1" id="KW-0808">Transferase</keyword>